<evidence type="ECO:0000313" key="3">
    <source>
        <dbReference type="EMBL" id="CUA92859.1"/>
    </source>
</evidence>
<protein>
    <submittedName>
        <fullName evidence="3">Prevent-host-death family protein</fullName>
    </submittedName>
</protein>
<dbReference type="AlphaFoldDB" id="A0A0K6HPQ5"/>
<evidence type="ECO:0000256" key="2">
    <source>
        <dbReference type="SAM" id="MobiDB-lite"/>
    </source>
</evidence>
<gene>
    <name evidence="3" type="ORF">Ga0061069_10113</name>
</gene>
<evidence type="ECO:0000256" key="1">
    <source>
        <dbReference type="ARBA" id="ARBA00009981"/>
    </source>
</evidence>
<dbReference type="RefSeq" id="WP_072242931.1">
    <property type="nucleotide sequence ID" value="NZ_CYHF01000001.1"/>
</dbReference>
<feature type="compositionally biased region" description="Polar residues" evidence="2">
    <location>
        <begin position="70"/>
        <end position="93"/>
    </location>
</feature>
<accession>A0A0K6HPQ5</accession>
<dbReference type="OrthoDB" id="9800503at2"/>
<name>A0A0K6HPQ5_9BURK</name>
<dbReference type="STRING" id="339866.GCA_001418255_00012"/>
<dbReference type="EMBL" id="CYHF01000001">
    <property type="protein sequence ID" value="CUA92859.1"/>
    <property type="molecule type" value="Genomic_DNA"/>
</dbReference>
<comment type="similarity">
    <text evidence="1">Belongs to the phD/YefM antitoxin family.</text>
</comment>
<keyword evidence="4" id="KW-1185">Reference proteome</keyword>
<dbReference type="Gene3D" id="3.40.1620.10">
    <property type="entry name" value="YefM-like domain"/>
    <property type="match status" value="1"/>
</dbReference>
<evidence type="ECO:0000313" key="4">
    <source>
        <dbReference type="Proteomes" id="UP000183649"/>
    </source>
</evidence>
<organism evidence="3 4">
    <name type="scientific">Thiomonas bhubaneswarensis</name>
    <dbReference type="NCBI Taxonomy" id="339866"/>
    <lineage>
        <taxon>Bacteria</taxon>
        <taxon>Pseudomonadati</taxon>
        <taxon>Pseudomonadota</taxon>
        <taxon>Betaproteobacteria</taxon>
        <taxon>Burkholderiales</taxon>
        <taxon>Thiomonas</taxon>
    </lineage>
</organism>
<dbReference type="InterPro" id="IPR036165">
    <property type="entry name" value="YefM-like_sf"/>
</dbReference>
<dbReference type="SUPFAM" id="SSF143120">
    <property type="entry name" value="YefM-like"/>
    <property type="match status" value="1"/>
</dbReference>
<dbReference type="NCBIfam" id="TIGR01552">
    <property type="entry name" value="phd_fam"/>
    <property type="match status" value="1"/>
</dbReference>
<reference evidence="4" key="1">
    <citation type="submission" date="2015-08" db="EMBL/GenBank/DDBJ databases">
        <authorList>
            <person name="Varghese N."/>
        </authorList>
    </citation>
    <scope>NUCLEOTIDE SEQUENCE [LARGE SCALE GENOMIC DNA]</scope>
    <source>
        <strain evidence="4">DSM 18181</strain>
    </source>
</reference>
<feature type="region of interest" description="Disordered" evidence="2">
    <location>
        <begin position="63"/>
        <end position="93"/>
    </location>
</feature>
<dbReference type="Proteomes" id="UP000183649">
    <property type="component" value="Unassembled WGS sequence"/>
</dbReference>
<proteinExistence type="inferred from homology"/>
<sequence length="93" mass="9971">MIEVGVREFKAHLSTYLQRVSAGVAMVVTSHGKHIARIEPPAAALEPKDALAMLEELPWLRLGSGGKPQGTRNPSSLRAGTPSLAQTISELRD</sequence>